<dbReference type="AlphaFoldDB" id="A0A4Z1C9Q1"/>
<dbReference type="CDD" id="cd16329">
    <property type="entry name" value="LolA_like"/>
    <property type="match status" value="1"/>
</dbReference>
<organism evidence="2 3">
    <name type="scientific">Marinobacter confluentis</name>
    <dbReference type="NCBI Taxonomy" id="1697557"/>
    <lineage>
        <taxon>Bacteria</taxon>
        <taxon>Pseudomonadati</taxon>
        <taxon>Pseudomonadota</taxon>
        <taxon>Gammaproteobacteria</taxon>
        <taxon>Pseudomonadales</taxon>
        <taxon>Marinobacteraceae</taxon>
        <taxon>Marinobacter</taxon>
    </lineage>
</organism>
<dbReference type="Pfam" id="PF07044">
    <property type="entry name" value="DUF1329"/>
    <property type="match status" value="1"/>
</dbReference>
<dbReference type="Gene3D" id="2.50.20.10">
    <property type="entry name" value="Lipoprotein localisation LolA/LolB/LppX"/>
    <property type="match status" value="1"/>
</dbReference>
<comment type="caution">
    <text evidence="2">The sequence shown here is derived from an EMBL/GenBank/DDBJ whole genome shotgun (WGS) entry which is preliminary data.</text>
</comment>
<dbReference type="OrthoDB" id="5937151at2"/>
<dbReference type="RefSeq" id="WP_135802797.1">
    <property type="nucleotide sequence ID" value="NZ_SRPF01000002.1"/>
</dbReference>
<gene>
    <name evidence="2" type="ORF">E5Q11_07540</name>
</gene>
<protein>
    <submittedName>
        <fullName evidence="2">DUF1329 domain-containing protein</fullName>
    </submittedName>
</protein>
<proteinExistence type="predicted"/>
<dbReference type="Proteomes" id="UP000298325">
    <property type="component" value="Unassembled WGS sequence"/>
</dbReference>
<sequence>MKTMTSIKRLTLAIGLLASAGSLVAAELSPGDVINAGNLSEQLNNTFEGDSIDSLLTDLQKRLIREEGLQITLKASEEIQLGSDYLAATEQYSDQATFNPETRMMEGWKAGMPFPDVTEDTPNAAEKLIWNHHVAQPTKNFQDYPEFAYLFIDDERGLERTQEWVLRRYYMKGRLGEESTVEGDGDILWKQLLYATYPNDIRGLGLFTVRYDSPKLDDSWAYLKSVRRTRRLSGGTWMDPIGGTDQLNDDIEIFNAHPTWYPEYKLLGKRKILVVANSQATSWDQDASGNAEYPIVDLENAPYWNPSDQWEPREVWVIEAVAPPEHPYSKKVMYMDTKFPRFYMADVYDRKGEFWKWMNYNLKTIETEDGDRGIVSNAGFTIDYQRRHATIFVLAANAKLNTEGTDGDSISLRELEQAAVR</sequence>
<evidence type="ECO:0000313" key="3">
    <source>
        <dbReference type="Proteomes" id="UP000298325"/>
    </source>
</evidence>
<feature type="signal peptide" evidence="1">
    <location>
        <begin position="1"/>
        <end position="25"/>
    </location>
</feature>
<reference evidence="2 3" key="1">
    <citation type="submission" date="2019-04" db="EMBL/GenBank/DDBJ databases">
        <authorList>
            <person name="Park S."/>
            <person name="Yoon J.-H."/>
        </authorList>
    </citation>
    <scope>NUCLEOTIDE SEQUENCE [LARGE SCALE GENOMIC DNA]</scope>
    <source>
        <strain evidence="2 3">HJM-18</strain>
    </source>
</reference>
<keyword evidence="3" id="KW-1185">Reference proteome</keyword>
<evidence type="ECO:0000256" key="1">
    <source>
        <dbReference type="SAM" id="SignalP"/>
    </source>
</evidence>
<evidence type="ECO:0000313" key="2">
    <source>
        <dbReference type="EMBL" id="TGN40136.1"/>
    </source>
</evidence>
<dbReference type="InterPro" id="IPR010752">
    <property type="entry name" value="DUF1329"/>
</dbReference>
<dbReference type="EMBL" id="SRPF01000002">
    <property type="protein sequence ID" value="TGN40136.1"/>
    <property type="molecule type" value="Genomic_DNA"/>
</dbReference>
<accession>A0A4Z1C9Q1</accession>
<keyword evidence="1" id="KW-0732">Signal</keyword>
<name>A0A4Z1C9Q1_9GAMM</name>
<feature type="chain" id="PRO_5021342022" evidence="1">
    <location>
        <begin position="26"/>
        <end position="421"/>
    </location>
</feature>